<evidence type="ECO:0000256" key="1">
    <source>
        <dbReference type="SAM" id="MobiDB-lite"/>
    </source>
</evidence>
<dbReference type="EnsemblPlants" id="OB05G16240.1">
    <property type="protein sequence ID" value="OB05G16240.1"/>
    <property type="gene ID" value="OB05G16240"/>
</dbReference>
<organism evidence="3">
    <name type="scientific">Oryza brachyantha</name>
    <name type="common">malo sina</name>
    <dbReference type="NCBI Taxonomy" id="4533"/>
    <lineage>
        <taxon>Eukaryota</taxon>
        <taxon>Viridiplantae</taxon>
        <taxon>Streptophyta</taxon>
        <taxon>Embryophyta</taxon>
        <taxon>Tracheophyta</taxon>
        <taxon>Spermatophyta</taxon>
        <taxon>Magnoliopsida</taxon>
        <taxon>Liliopsida</taxon>
        <taxon>Poales</taxon>
        <taxon>Poaceae</taxon>
        <taxon>BOP clade</taxon>
        <taxon>Oryzoideae</taxon>
        <taxon>Oryzeae</taxon>
        <taxon>Oryzinae</taxon>
        <taxon>Oryza</taxon>
    </lineage>
</organism>
<dbReference type="Gramene" id="OB05G16240.1">
    <property type="protein sequence ID" value="OB05G16240.1"/>
    <property type="gene ID" value="OB05G16240"/>
</dbReference>
<sequence length="106" mass="10856">MAPPHMATSMVIFFMAALILLASSSSCLTRARMMPAGDGYHANESRRSGSRQASPHGLLQEVAPPLLPSPPAAGAAAMAATAIVHPDSSGWMPQGSVPSPGIGHRV</sequence>
<dbReference type="OMA" id="ESNTWIL"/>
<dbReference type="Proteomes" id="UP000006038">
    <property type="component" value="Chromosome 5"/>
</dbReference>
<keyword evidence="4" id="KW-1185">Reference proteome</keyword>
<reference evidence="3" key="2">
    <citation type="submission" date="2013-04" db="UniProtKB">
        <authorList>
            <consortium name="EnsemblPlants"/>
        </authorList>
    </citation>
    <scope>IDENTIFICATION</scope>
</reference>
<evidence type="ECO:0000256" key="2">
    <source>
        <dbReference type="SAM" id="SignalP"/>
    </source>
</evidence>
<protein>
    <submittedName>
        <fullName evidence="3">Uncharacterized protein</fullName>
    </submittedName>
</protein>
<accession>J3M4V0</accession>
<dbReference type="eggNOG" id="ENOG502R5G2">
    <property type="taxonomic scope" value="Eukaryota"/>
</dbReference>
<proteinExistence type="predicted"/>
<feature type="signal peptide" evidence="2">
    <location>
        <begin position="1"/>
        <end position="24"/>
    </location>
</feature>
<feature type="chain" id="PRO_5003773147" evidence="2">
    <location>
        <begin position="25"/>
        <end position="106"/>
    </location>
</feature>
<evidence type="ECO:0000313" key="3">
    <source>
        <dbReference type="EnsemblPlants" id="OB05G16240.1"/>
    </source>
</evidence>
<reference evidence="3" key="1">
    <citation type="journal article" date="2013" name="Nat. Commun.">
        <title>Whole-genome sequencing of Oryza brachyantha reveals mechanisms underlying Oryza genome evolution.</title>
        <authorList>
            <person name="Chen J."/>
            <person name="Huang Q."/>
            <person name="Gao D."/>
            <person name="Wang J."/>
            <person name="Lang Y."/>
            <person name="Liu T."/>
            <person name="Li B."/>
            <person name="Bai Z."/>
            <person name="Luis Goicoechea J."/>
            <person name="Liang C."/>
            <person name="Chen C."/>
            <person name="Zhang W."/>
            <person name="Sun S."/>
            <person name="Liao Y."/>
            <person name="Zhang X."/>
            <person name="Yang L."/>
            <person name="Song C."/>
            <person name="Wang M."/>
            <person name="Shi J."/>
            <person name="Liu G."/>
            <person name="Liu J."/>
            <person name="Zhou H."/>
            <person name="Zhou W."/>
            <person name="Yu Q."/>
            <person name="An N."/>
            <person name="Chen Y."/>
            <person name="Cai Q."/>
            <person name="Wang B."/>
            <person name="Liu B."/>
            <person name="Min J."/>
            <person name="Huang Y."/>
            <person name="Wu H."/>
            <person name="Li Z."/>
            <person name="Zhang Y."/>
            <person name="Yin Y."/>
            <person name="Song W."/>
            <person name="Jiang J."/>
            <person name="Jackson S.A."/>
            <person name="Wing R.A."/>
            <person name="Wang J."/>
            <person name="Chen M."/>
        </authorList>
    </citation>
    <scope>NUCLEOTIDE SEQUENCE [LARGE SCALE GENOMIC DNA]</scope>
    <source>
        <strain evidence="3">cv. IRGC 101232</strain>
    </source>
</reference>
<dbReference type="HOGENOM" id="CLU_2402855_0_0_1"/>
<name>J3M4V0_ORYBR</name>
<feature type="region of interest" description="Disordered" evidence="1">
    <location>
        <begin position="36"/>
        <end position="65"/>
    </location>
</feature>
<dbReference type="AlphaFoldDB" id="J3M4V0"/>
<keyword evidence="2" id="KW-0732">Signal</keyword>
<evidence type="ECO:0000313" key="4">
    <source>
        <dbReference type="Proteomes" id="UP000006038"/>
    </source>
</evidence>